<reference evidence="1" key="1">
    <citation type="journal article" date="2021" name="Proc. Natl. Acad. Sci. U.S.A.">
        <title>A Catalog of Tens of Thousands of Viruses from Human Metagenomes Reveals Hidden Associations with Chronic Diseases.</title>
        <authorList>
            <person name="Tisza M.J."/>
            <person name="Buck C.B."/>
        </authorList>
    </citation>
    <scope>NUCLEOTIDE SEQUENCE</scope>
    <source>
        <strain evidence="1">CtE6L85</strain>
    </source>
</reference>
<organism evidence="1">
    <name type="scientific">Siphoviridae sp. ctE6L85</name>
    <dbReference type="NCBI Taxonomy" id="2826202"/>
    <lineage>
        <taxon>Viruses</taxon>
        <taxon>Duplodnaviria</taxon>
        <taxon>Heunggongvirae</taxon>
        <taxon>Uroviricota</taxon>
        <taxon>Caudoviricetes</taxon>
    </lineage>
</organism>
<proteinExistence type="predicted"/>
<protein>
    <submittedName>
        <fullName evidence="1">Uncharacterized protein</fullName>
    </submittedName>
</protein>
<accession>A0A8S5QQX4</accession>
<name>A0A8S5QQX4_9CAUD</name>
<sequence>MRTRNMLYRREYDINDAIHIKIPTVGEILECEDGYYSIVAMLTAMPIDMMVQLDDIGIDFTTIDEYDLFLLLVGTLKEQDTSLVFADLDLKRFQTAVNEQNGNIVLVDEGSGVVIDRAIHAQIAGALRKIHHLEKDNRKPANGEAKEYMIERARKKMRRQRNRENASQLEELIVALVNTEQYHYGFEGTRELSIYQFNESVRQIIKKIDYDNKMHGIYAGTVSAKDLSQDDWNWLTHK</sequence>
<dbReference type="EMBL" id="BK015711">
    <property type="protein sequence ID" value="DAE21410.1"/>
    <property type="molecule type" value="Genomic_DNA"/>
</dbReference>
<evidence type="ECO:0000313" key="1">
    <source>
        <dbReference type="EMBL" id="DAE21410.1"/>
    </source>
</evidence>